<dbReference type="EMBL" id="JBEAFC010000009">
    <property type="protein sequence ID" value="KAL1542130.1"/>
    <property type="molecule type" value="Genomic_DNA"/>
</dbReference>
<dbReference type="Proteomes" id="UP001567538">
    <property type="component" value="Unassembled WGS sequence"/>
</dbReference>
<dbReference type="InterPro" id="IPR002068">
    <property type="entry name" value="A-crystallin/Hsp20_dom"/>
</dbReference>
<proteinExistence type="inferred from homology"/>
<sequence length="344" mass="39361">MEKLSRNFCLGENSCNNSKSIEKYLQNWKLSPSSASDIYKRNGIFNYSCYFKVQTVKEEIPLSDGYASFNLFSDDLKMAYPKFEYLHLGRVQVALKPTKLDLNKSATICLRNKISILSMVETRLSDGPIYFSHFSTSSGYGFSLSDPDLATSLTLDVKIDGSSEMHGEEKIVLMFRFHYNVMKNFQFVRRRSHFVDERGKTTLYITKVAQGNRVVSRKIFWDRVSVPERWLVENNAAFCDERRRGDARVDWKEAAEAHVLMIDVPGFSEEEVKVEAEVGGGILQISGERREERGEEEGDKWHCAERSSSGKFLRRLKLPENAKLDESTLNLEKGVLTVTVPKVN</sequence>
<gene>
    <name evidence="5" type="ORF">AAHA92_26265</name>
</gene>
<dbReference type="PROSITE" id="PS01031">
    <property type="entry name" value="SHSP"/>
    <property type="match status" value="1"/>
</dbReference>
<dbReference type="Pfam" id="PF00011">
    <property type="entry name" value="HSP20"/>
    <property type="match status" value="1"/>
</dbReference>
<evidence type="ECO:0000256" key="3">
    <source>
        <dbReference type="RuleBase" id="RU003616"/>
    </source>
</evidence>
<feature type="domain" description="SHSP" evidence="4">
    <location>
        <begin position="240"/>
        <end position="344"/>
    </location>
</feature>
<accession>A0ABD1GDC5</accession>
<dbReference type="AlphaFoldDB" id="A0ABD1GDC5"/>
<evidence type="ECO:0000256" key="1">
    <source>
        <dbReference type="ARBA" id="ARBA00023016"/>
    </source>
</evidence>
<protein>
    <recommendedName>
        <fullName evidence="4">SHSP domain-containing protein</fullName>
    </recommendedName>
</protein>
<reference evidence="5 6" key="1">
    <citation type="submission" date="2024-06" db="EMBL/GenBank/DDBJ databases">
        <title>A chromosome level genome sequence of Diviner's sage (Salvia divinorum).</title>
        <authorList>
            <person name="Ford S.A."/>
            <person name="Ro D.-K."/>
            <person name="Ness R.W."/>
            <person name="Phillips M.A."/>
        </authorList>
    </citation>
    <scope>NUCLEOTIDE SEQUENCE [LARGE SCALE GENOMIC DNA]</scope>
    <source>
        <strain evidence="5">SAF-2024a</strain>
        <tissue evidence="5">Leaf</tissue>
    </source>
</reference>
<comment type="similarity">
    <text evidence="2 3">Belongs to the small heat shock protein (HSP20) family.</text>
</comment>
<evidence type="ECO:0000256" key="2">
    <source>
        <dbReference type="PROSITE-ProRule" id="PRU00285"/>
    </source>
</evidence>
<dbReference type="Gene3D" id="2.60.40.790">
    <property type="match status" value="1"/>
</dbReference>
<dbReference type="InterPro" id="IPR031107">
    <property type="entry name" value="Small_HSP"/>
</dbReference>
<keyword evidence="6" id="KW-1185">Reference proteome</keyword>
<dbReference type="SUPFAM" id="SSF49764">
    <property type="entry name" value="HSP20-like chaperones"/>
    <property type="match status" value="1"/>
</dbReference>
<comment type="caution">
    <text evidence="5">The sequence shown here is derived from an EMBL/GenBank/DDBJ whole genome shotgun (WGS) entry which is preliminary data.</text>
</comment>
<name>A0ABD1GDC5_SALDI</name>
<keyword evidence="1" id="KW-0346">Stress response</keyword>
<dbReference type="InterPro" id="IPR008978">
    <property type="entry name" value="HSP20-like_chaperone"/>
</dbReference>
<evidence type="ECO:0000259" key="4">
    <source>
        <dbReference type="PROSITE" id="PS01031"/>
    </source>
</evidence>
<evidence type="ECO:0000313" key="6">
    <source>
        <dbReference type="Proteomes" id="UP001567538"/>
    </source>
</evidence>
<evidence type="ECO:0000313" key="5">
    <source>
        <dbReference type="EMBL" id="KAL1542130.1"/>
    </source>
</evidence>
<dbReference type="PANTHER" id="PTHR11527">
    <property type="entry name" value="HEAT-SHOCK PROTEIN 20 FAMILY MEMBER"/>
    <property type="match status" value="1"/>
</dbReference>
<organism evidence="5 6">
    <name type="scientific">Salvia divinorum</name>
    <name type="common">Maria pastora</name>
    <name type="synonym">Diviner's sage</name>
    <dbReference type="NCBI Taxonomy" id="28513"/>
    <lineage>
        <taxon>Eukaryota</taxon>
        <taxon>Viridiplantae</taxon>
        <taxon>Streptophyta</taxon>
        <taxon>Embryophyta</taxon>
        <taxon>Tracheophyta</taxon>
        <taxon>Spermatophyta</taxon>
        <taxon>Magnoliopsida</taxon>
        <taxon>eudicotyledons</taxon>
        <taxon>Gunneridae</taxon>
        <taxon>Pentapetalae</taxon>
        <taxon>asterids</taxon>
        <taxon>lamiids</taxon>
        <taxon>Lamiales</taxon>
        <taxon>Lamiaceae</taxon>
        <taxon>Nepetoideae</taxon>
        <taxon>Mentheae</taxon>
        <taxon>Salviinae</taxon>
        <taxon>Salvia</taxon>
        <taxon>Salvia subgen. Calosphace</taxon>
    </lineage>
</organism>